<organism evidence="1 2">
    <name type="scientific">Gulosibacter chungangensis</name>
    <dbReference type="NCBI Taxonomy" id="979746"/>
    <lineage>
        <taxon>Bacteria</taxon>
        <taxon>Bacillati</taxon>
        <taxon>Actinomycetota</taxon>
        <taxon>Actinomycetes</taxon>
        <taxon>Micrococcales</taxon>
        <taxon>Microbacteriaceae</taxon>
        <taxon>Gulosibacter</taxon>
    </lineage>
</organism>
<keyword evidence="2" id="KW-1185">Reference proteome</keyword>
<protein>
    <submittedName>
        <fullName evidence="1">Uncharacterized protein</fullName>
    </submittedName>
</protein>
<reference evidence="1 2" key="1">
    <citation type="submission" date="2019-09" db="EMBL/GenBank/DDBJ databases">
        <title>Phylogeny of genus Pseudoclavibacter and closely related genus.</title>
        <authorList>
            <person name="Li Y."/>
        </authorList>
    </citation>
    <scope>NUCLEOTIDE SEQUENCE [LARGE SCALE GENOMIC DNA]</scope>
    <source>
        <strain evidence="1 2">KCTC 13959</strain>
    </source>
</reference>
<gene>
    <name evidence="1" type="ORF">F8O05_01110</name>
</gene>
<dbReference type="Proteomes" id="UP000433493">
    <property type="component" value="Unassembled WGS sequence"/>
</dbReference>
<comment type="caution">
    <text evidence="1">The sequence shown here is derived from an EMBL/GenBank/DDBJ whole genome shotgun (WGS) entry which is preliminary data.</text>
</comment>
<dbReference type="OrthoDB" id="4481150at2"/>
<dbReference type="EMBL" id="WBKB01000001">
    <property type="protein sequence ID" value="KAB1644900.1"/>
    <property type="molecule type" value="Genomic_DNA"/>
</dbReference>
<dbReference type="RefSeq" id="WP_158050913.1">
    <property type="nucleotide sequence ID" value="NZ_WBKB01000001.1"/>
</dbReference>
<accession>A0A7J5BH00</accession>
<evidence type="ECO:0000313" key="2">
    <source>
        <dbReference type="Proteomes" id="UP000433493"/>
    </source>
</evidence>
<proteinExistence type="predicted"/>
<evidence type="ECO:0000313" key="1">
    <source>
        <dbReference type="EMBL" id="KAB1644900.1"/>
    </source>
</evidence>
<sequence length="101" mass="11305">MIITANDDGFTLDEPNDFSRLHVDAQGRTATQLSDLATDHISIVPITDADHLWISIDFLRNGDTSEERNEHIERLVGFGAERGWYDAEADAIRAHVENLAD</sequence>
<name>A0A7J5BH00_9MICO</name>
<dbReference type="AlphaFoldDB" id="A0A7J5BH00"/>